<sequence>MMKAITCPYAWDCGITFEPEALSNHNLDFLQTATEKRMTFMMLDCPHCSREFNFDTVAWQATGMGYTDPAIPVAKQKKTVPQLKAILKKAKIEIPAPYLDYLNSGHFRPELTVFESEAHFIVYDLAELCEPTVVDGKSYLTVAQLKGFAHSLAALFPFPKKDTSEFTWAMLSECLVIGYEGTRLLFIDCRDNNDLWIFHPDGGDVEQTHLTITALSEQTP</sequence>
<dbReference type="OrthoDB" id="8708205at2"/>
<dbReference type="Proteomes" id="UP000244677">
    <property type="component" value="Chromosome"/>
</dbReference>
<reference evidence="1 2" key="1">
    <citation type="submission" date="2017-04" db="EMBL/GenBank/DDBJ databases">
        <title>Complete genome sequence of Flavobacterium kingsejong AJ004.</title>
        <authorList>
            <person name="Lee P.C."/>
        </authorList>
    </citation>
    <scope>NUCLEOTIDE SEQUENCE [LARGE SCALE GENOMIC DNA]</scope>
    <source>
        <strain evidence="1 2">AJ004</strain>
    </source>
</reference>
<keyword evidence="2" id="KW-1185">Reference proteome</keyword>
<name>A0A2S1LNZ4_9FLAO</name>
<evidence type="ECO:0000313" key="2">
    <source>
        <dbReference type="Proteomes" id="UP000244677"/>
    </source>
</evidence>
<dbReference type="RefSeq" id="WP_108737077.1">
    <property type="nucleotide sequence ID" value="NZ_CP020919.1"/>
</dbReference>
<accession>A0A2S1LNZ4</accession>
<dbReference type="KEGG" id="fki:FK004_09680"/>
<protein>
    <submittedName>
        <fullName evidence="1">Uncharacterized protein</fullName>
    </submittedName>
</protein>
<dbReference type="AlphaFoldDB" id="A0A2S1LNZ4"/>
<organism evidence="1 2">
    <name type="scientific">Flavobacterium kingsejongi</name>
    <dbReference type="NCBI Taxonomy" id="1678728"/>
    <lineage>
        <taxon>Bacteria</taxon>
        <taxon>Pseudomonadati</taxon>
        <taxon>Bacteroidota</taxon>
        <taxon>Flavobacteriia</taxon>
        <taxon>Flavobacteriales</taxon>
        <taxon>Flavobacteriaceae</taxon>
        <taxon>Flavobacterium</taxon>
    </lineage>
</organism>
<gene>
    <name evidence="1" type="ORF">FK004_09680</name>
</gene>
<evidence type="ECO:0000313" key="1">
    <source>
        <dbReference type="EMBL" id="AWG25487.1"/>
    </source>
</evidence>
<proteinExistence type="predicted"/>
<dbReference type="EMBL" id="CP020919">
    <property type="protein sequence ID" value="AWG25487.1"/>
    <property type="molecule type" value="Genomic_DNA"/>
</dbReference>